<dbReference type="Proteomes" id="UP000294914">
    <property type="component" value="Unassembled WGS sequence"/>
</dbReference>
<dbReference type="InterPro" id="IPR035906">
    <property type="entry name" value="MetI-like_sf"/>
</dbReference>
<proteinExistence type="inferred from homology"/>
<accession>A0A4R8IGM8</accession>
<dbReference type="SUPFAM" id="SSF69322">
    <property type="entry name" value="Tricorn protease domain 2"/>
    <property type="match status" value="1"/>
</dbReference>
<feature type="transmembrane region" description="Helical" evidence="5">
    <location>
        <begin position="568"/>
        <end position="587"/>
    </location>
</feature>
<dbReference type="AlphaFoldDB" id="A0A4R8IGM8"/>
<comment type="similarity">
    <text evidence="5">Belongs to the binding-protein-dependent transport system permease family.</text>
</comment>
<keyword evidence="4 5" id="KW-0472">Membrane</keyword>
<comment type="caution">
    <text evidence="7">The sequence shown here is derived from an EMBL/GenBank/DDBJ whole genome shotgun (WGS) entry which is preliminary data.</text>
</comment>
<dbReference type="Pfam" id="PF00528">
    <property type="entry name" value="BPD_transp_1"/>
    <property type="match status" value="1"/>
</dbReference>
<dbReference type="GO" id="GO:0005886">
    <property type="term" value="C:plasma membrane"/>
    <property type="evidence" value="ECO:0007669"/>
    <property type="project" value="UniProtKB-SubCell"/>
</dbReference>
<evidence type="ECO:0000256" key="4">
    <source>
        <dbReference type="ARBA" id="ARBA00023136"/>
    </source>
</evidence>
<dbReference type="CDD" id="cd06261">
    <property type="entry name" value="TM_PBP2"/>
    <property type="match status" value="1"/>
</dbReference>
<dbReference type="PANTHER" id="PTHR42727">
    <property type="entry name" value="PHOSPHATE TRANSPORT SYSTEM PERMEASE PROTEIN"/>
    <property type="match status" value="1"/>
</dbReference>
<feature type="domain" description="ABC transmembrane type-1" evidence="6">
    <location>
        <begin position="466"/>
        <end position="754"/>
    </location>
</feature>
<gene>
    <name evidence="7" type="ORF">EDC23_2570</name>
</gene>
<sequence>MLSASSKQGTSEPVMTRIDHSNLLMRWRMLKDTLARHGVAVGGLGVIVAITLILVYLLWVVLPMFQSASIDKVTDYSVPGSDERTLHLAMEEQALVGLRLTDAGRVIFFNTWDGSIRKIVPLPIPDDAQITSWAAGTPARRILAVGLSNGQVLVFQHDYQIDFGEARVEGGKPVREITPQIKYPLGESLLQLDEQQRSVTRLAVQSGEEATTIVGLAGEQQIQLLNIRREESFLGDDVTLEETRAEIPRTSRGAISHLLLGKEQRNLYVLSGRDELSHYDLFDKETPSLQQHLALFGGDQRVTSLEFLTGDISLLAGSDQGRVAQLFAVPEQRDSSKRELRQIRAFDDLNGAVQDIAPEYSRKGFLAVDGEGQLGIFHTTAHRTLLTESIADTLQQVAISPRARAALLQADDRLYFYHIENEHPEISWSSLWGKVWYESYDEPEYVWQSSSSSNDHEPKLSLVPISFGTLKAAFYAMLFAIPLSIMGAIYTAHFMAPRMRQTVKPSIEIMEALPTVIIGFLAGLWLAPFLERHLPGIFSLLIIMPFGLLLVAYGFHRLPDRIRHALPEGWEAAWLIPIVLLLGYASFSASPWMEATFFGGDVRIWMSEELGISYDQRNSLVIGLAMGFAVIPTIFSIAEDAIFAVPKHLVQGSLAMGATPWQTMMRVVLLTASPGIFSGVMIGLGRAVGETMIVLMATGNTPVMDMNIFEGMRTLSANIAVEMPESEVDSTHYRVLFLAALVLFAFTFLVNTAAEIVRQRLRKRYSSL</sequence>
<dbReference type="PANTHER" id="PTHR42727:SF1">
    <property type="entry name" value="PHOSPHATE TRANSPORT SYSTEM PERMEASE"/>
    <property type="match status" value="1"/>
</dbReference>
<dbReference type="PROSITE" id="PS50928">
    <property type="entry name" value="ABC_TM1"/>
    <property type="match status" value="1"/>
</dbReference>
<keyword evidence="3 5" id="KW-1133">Transmembrane helix</keyword>
<feature type="transmembrane region" description="Helical" evidence="5">
    <location>
        <begin position="472"/>
        <end position="492"/>
    </location>
</feature>
<dbReference type="InterPro" id="IPR000515">
    <property type="entry name" value="MetI-like"/>
</dbReference>
<feature type="transmembrane region" description="Helical" evidence="5">
    <location>
        <begin position="733"/>
        <end position="754"/>
    </location>
</feature>
<evidence type="ECO:0000313" key="7">
    <source>
        <dbReference type="EMBL" id="TDX99357.1"/>
    </source>
</evidence>
<keyword evidence="5" id="KW-0813">Transport</keyword>
<dbReference type="EMBL" id="SOQX01000008">
    <property type="protein sequence ID" value="TDX99357.1"/>
    <property type="molecule type" value="Genomic_DNA"/>
</dbReference>
<feature type="transmembrane region" description="Helical" evidence="5">
    <location>
        <begin position="620"/>
        <end position="646"/>
    </location>
</feature>
<reference evidence="7 8" key="1">
    <citation type="submission" date="2019-03" db="EMBL/GenBank/DDBJ databases">
        <title>Genomic Encyclopedia of Type Strains, Phase IV (KMG-IV): sequencing the most valuable type-strain genomes for metagenomic binning, comparative biology and taxonomic classification.</title>
        <authorList>
            <person name="Goeker M."/>
        </authorList>
    </citation>
    <scope>NUCLEOTIDE SEQUENCE [LARGE SCALE GENOMIC DNA]</scope>
    <source>
        <strain evidence="7 8">DSM 16326</strain>
    </source>
</reference>
<evidence type="ECO:0000313" key="8">
    <source>
        <dbReference type="Proteomes" id="UP000294914"/>
    </source>
</evidence>
<dbReference type="GO" id="GO:0055085">
    <property type="term" value="P:transmembrane transport"/>
    <property type="evidence" value="ECO:0007669"/>
    <property type="project" value="InterPro"/>
</dbReference>
<dbReference type="OrthoDB" id="9785113at2"/>
<evidence type="ECO:0000256" key="5">
    <source>
        <dbReference type="RuleBase" id="RU363032"/>
    </source>
</evidence>
<evidence type="ECO:0000256" key="1">
    <source>
        <dbReference type="ARBA" id="ARBA00004651"/>
    </source>
</evidence>
<feature type="transmembrane region" description="Helical" evidence="5">
    <location>
        <begin position="667"/>
        <end position="688"/>
    </location>
</feature>
<feature type="transmembrane region" description="Helical" evidence="5">
    <location>
        <begin position="34"/>
        <end position="62"/>
    </location>
</feature>
<evidence type="ECO:0000256" key="3">
    <source>
        <dbReference type="ARBA" id="ARBA00022989"/>
    </source>
</evidence>
<feature type="transmembrane region" description="Helical" evidence="5">
    <location>
        <begin position="536"/>
        <end position="556"/>
    </location>
</feature>
<evidence type="ECO:0000259" key="6">
    <source>
        <dbReference type="PROSITE" id="PS50928"/>
    </source>
</evidence>
<dbReference type="SUPFAM" id="SSF161098">
    <property type="entry name" value="MetI-like"/>
    <property type="match status" value="1"/>
</dbReference>
<name>A0A4R8IGM8_9GAMM</name>
<feature type="transmembrane region" description="Helical" evidence="5">
    <location>
        <begin position="512"/>
        <end position="530"/>
    </location>
</feature>
<dbReference type="Gene3D" id="1.10.3720.10">
    <property type="entry name" value="MetI-like"/>
    <property type="match status" value="1"/>
</dbReference>
<organism evidence="7 8">
    <name type="scientific">Thiohalophilus thiocyanatoxydans</name>
    <dbReference type="NCBI Taxonomy" id="381308"/>
    <lineage>
        <taxon>Bacteria</taxon>
        <taxon>Pseudomonadati</taxon>
        <taxon>Pseudomonadota</taxon>
        <taxon>Gammaproteobacteria</taxon>
        <taxon>Thiohalomonadales</taxon>
        <taxon>Thiohalophilaceae</taxon>
        <taxon>Thiohalophilus</taxon>
    </lineage>
</organism>
<comment type="subcellular location">
    <subcellularLocation>
        <location evidence="1 5">Cell membrane</location>
        <topology evidence="1 5">Multi-pass membrane protein</topology>
    </subcellularLocation>
</comment>
<keyword evidence="8" id="KW-1185">Reference proteome</keyword>
<keyword evidence="2 5" id="KW-0812">Transmembrane</keyword>
<evidence type="ECO:0000256" key="2">
    <source>
        <dbReference type="ARBA" id="ARBA00022692"/>
    </source>
</evidence>
<protein>
    <submittedName>
        <fullName evidence="7">Phosphate transport system permease protein</fullName>
    </submittedName>
</protein>